<dbReference type="Gene3D" id="3.40.50.11860">
    <property type="entry name" value="Diphthamide synthesis DPH1/DPH2 domain 3"/>
    <property type="match status" value="1"/>
</dbReference>
<evidence type="ECO:0000256" key="9">
    <source>
        <dbReference type="ARBA" id="ARBA00048403"/>
    </source>
</evidence>
<comment type="cofactor">
    <cofactor evidence="1 10">
        <name>[4Fe-4S] cluster</name>
        <dbReference type="ChEBI" id="CHEBI:49883"/>
    </cofactor>
</comment>
<dbReference type="InterPro" id="IPR042265">
    <property type="entry name" value="DPH1/DPH2_3"/>
</dbReference>
<evidence type="ECO:0000256" key="5">
    <source>
        <dbReference type="ARBA" id="ARBA00022691"/>
    </source>
</evidence>
<dbReference type="eggNOG" id="arCOG04112">
    <property type="taxonomic scope" value="Archaea"/>
</dbReference>
<protein>
    <recommendedName>
        <fullName evidence="3 10">2-(3-amino-3-carboxypropyl)histidine synthase</fullName>
        <ecNumber evidence="3 10">2.5.1.108</ecNumber>
    </recommendedName>
</protein>
<dbReference type="RefSeq" id="WP_012123141.1">
    <property type="nucleotide sequence ID" value="NC_009776.1"/>
</dbReference>
<dbReference type="EMBL" id="CP000816">
    <property type="protein sequence ID" value="ABU82177.1"/>
    <property type="molecule type" value="Genomic_DNA"/>
</dbReference>
<evidence type="ECO:0000256" key="2">
    <source>
        <dbReference type="ARBA" id="ARBA00005156"/>
    </source>
</evidence>
<accession>A8AB75</accession>
<evidence type="ECO:0000313" key="11">
    <source>
        <dbReference type="EMBL" id="ABU82177.1"/>
    </source>
</evidence>
<evidence type="ECO:0000256" key="8">
    <source>
        <dbReference type="ARBA" id="ARBA00023014"/>
    </source>
</evidence>
<name>A8AB75_IGNH4</name>
<dbReference type="GO" id="GO:0046872">
    <property type="term" value="F:metal ion binding"/>
    <property type="evidence" value="ECO:0007669"/>
    <property type="project" value="UniProtKB-KW"/>
</dbReference>
<dbReference type="KEGG" id="iho:Igni_0998"/>
<dbReference type="Pfam" id="PF01866">
    <property type="entry name" value="Diphthamide_syn"/>
    <property type="match status" value="1"/>
</dbReference>
<evidence type="ECO:0000256" key="7">
    <source>
        <dbReference type="ARBA" id="ARBA00023004"/>
    </source>
</evidence>
<evidence type="ECO:0000256" key="6">
    <source>
        <dbReference type="ARBA" id="ARBA00022723"/>
    </source>
</evidence>
<evidence type="ECO:0000313" key="12">
    <source>
        <dbReference type="Proteomes" id="UP000000262"/>
    </source>
</evidence>
<dbReference type="GO" id="GO:0051539">
    <property type="term" value="F:4 iron, 4 sulfur cluster binding"/>
    <property type="evidence" value="ECO:0007669"/>
    <property type="project" value="UniProtKB-UniRule"/>
</dbReference>
<proteinExistence type="inferred from homology"/>
<keyword evidence="6 10" id="KW-0479">Metal-binding</keyword>
<comment type="similarity">
    <text evidence="10">Belongs to the DPH1/DPH2 family.</text>
</comment>
<dbReference type="InterPro" id="IPR016435">
    <property type="entry name" value="DPH1/DPH2"/>
</dbReference>
<dbReference type="Gene3D" id="3.40.50.11840">
    <property type="entry name" value="Diphthamide synthesis DPH1/DPH2 domain 1"/>
    <property type="match status" value="1"/>
</dbReference>
<dbReference type="PANTHER" id="PTHR10762">
    <property type="entry name" value="DIPHTHAMIDE BIOSYNTHESIS PROTEIN"/>
    <property type="match status" value="1"/>
</dbReference>
<dbReference type="Proteomes" id="UP000000262">
    <property type="component" value="Chromosome"/>
</dbReference>
<keyword evidence="4 10" id="KW-0808">Transferase</keyword>
<dbReference type="PhylomeDB" id="A8AB75"/>
<comment type="pathway">
    <text evidence="2 10">Protein modification; peptidyl-diphthamide biosynthesis.</text>
</comment>
<keyword evidence="10" id="KW-0004">4Fe-4S</keyword>
<dbReference type="InterPro" id="IPR042263">
    <property type="entry name" value="DPH1/DPH2_1"/>
</dbReference>
<evidence type="ECO:0000256" key="4">
    <source>
        <dbReference type="ARBA" id="ARBA00022679"/>
    </source>
</evidence>
<sequence length="310" mass="34829">MRYVLDEEKVKAFIKEVKPSKVLVEAPPGLFKPAKRVCELVSVECEISAMPVFGGCLAYEFLEGDAIIHLGHNPYPWWTPKKPTLYLEVPVEVETDVEVVKDKLKGKRVVLGAVVQHLNLLDELKERLRGWGFEPLTFTSKGLKEGQVLGCDYRNLRRGYDDYLIVAGGRFHALGAALYLKRDVLAFDPYSSRVERLDPTKALARRMWLVKEASNTKTVALVDGHEGQARPGLVRALKEMAEKAGMRVRVYKSLILTREFVLNLPEEVVVTLSCPRLALDDFGDVREKVVLAPGEFRAAVLGLDSYAFPF</sequence>
<dbReference type="GeneID" id="5563052"/>
<dbReference type="NCBIfam" id="TIGR00322">
    <property type="entry name" value="diphth2_R"/>
    <property type="match status" value="1"/>
</dbReference>
<keyword evidence="8 10" id="KW-0411">Iron-sulfur</keyword>
<dbReference type="PIRSF" id="PIRSF004967">
    <property type="entry name" value="DPH1"/>
    <property type="match status" value="1"/>
</dbReference>
<comment type="catalytic activity">
    <reaction evidence="9 10">
        <text>L-histidyl-[translation elongation factor 2] + S-adenosyl-L-methionine = 2-[(3S)-amino-3-carboxypropyl]-L-histidyl-[translation elongation factor 2] + S-methyl-5'-thioadenosine + H(+)</text>
        <dbReference type="Rhea" id="RHEA:36783"/>
        <dbReference type="Rhea" id="RHEA-COMP:9748"/>
        <dbReference type="Rhea" id="RHEA-COMP:9749"/>
        <dbReference type="ChEBI" id="CHEBI:15378"/>
        <dbReference type="ChEBI" id="CHEBI:17509"/>
        <dbReference type="ChEBI" id="CHEBI:29979"/>
        <dbReference type="ChEBI" id="CHEBI:59789"/>
        <dbReference type="ChEBI" id="CHEBI:73995"/>
        <dbReference type="EC" id="2.5.1.108"/>
    </reaction>
</comment>
<dbReference type="HOGENOM" id="CLU_037146_0_0_2"/>
<dbReference type="STRING" id="453591.Igni_0998"/>
<dbReference type="GO" id="GO:0017183">
    <property type="term" value="P:protein histidyl modification to diphthamide"/>
    <property type="evidence" value="ECO:0007669"/>
    <property type="project" value="UniProtKB-UniRule"/>
</dbReference>
<dbReference type="OrthoDB" id="314at2157"/>
<comment type="function">
    <text evidence="10">Catalyzes the first step of diphthamide biosynthesis, i.e. the transfer of the 3-amino-3-carboxypropyl group from S-adenosyl-L-methionine (SAM) to the C2 position of the imidazole ring of the target histidine residue in translation elongation factor 2 (EF-2).</text>
</comment>
<dbReference type="InterPro" id="IPR042264">
    <property type="entry name" value="DPH1/DPH2_2"/>
</dbReference>
<dbReference type="AlphaFoldDB" id="A8AB75"/>
<keyword evidence="12" id="KW-1185">Reference proteome</keyword>
<keyword evidence="7 10" id="KW-0408">Iron</keyword>
<evidence type="ECO:0000256" key="10">
    <source>
        <dbReference type="PIRNR" id="PIRNR004967"/>
    </source>
</evidence>
<dbReference type="GO" id="GO:0090560">
    <property type="term" value="F:2-(3-amino-3-carboxypropyl)histidine synthase activity"/>
    <property type="evidence" value="ECO:0007669"/>
    <property type="project" value="UniProtKB-UniRule"/>
</dbReference>
<dbReference type="UniPathway" id="UPA00559"/>
<gene>
    <name evidence="11" type="ordered locus">Igni_0998</name>
</gene>
<dbReference type="Gene3D" id="3.40.50.11850">
    <property type="entry name" value="Diphthamide synthesis DPH1/DPH2 domain 2"/>
    <property type="match status" value="1"/>
</dbReference>
<keyword evidence="5 10" id="KW-0949">S-adenosyl-L-methionine</keyword>
<dbReference type="SFLD" id="SFLDS00032">
    <property type="entry name" value="Radical_SAM_3-amino-3-carboxyp"/>
    <property type="match status" value="1"/>
</dbReference>
<dbReference type="InterPro" id="IPR035435">
    <property type="entry name" value="DPH1/DPH2_euk_archaea"/>
</dbReference>
<evidence type="ECO:0000256" key="3">
    <source>
        <dbReference type="ARBA" id="ARBA00012221"/>
    </source>
</evidence>
<reference evidence="11 12" key="1">
    <citation type="journal article" date="2008" name="Genome Biol.">
        <title>A genomic analysis of the archaeal system Ignicoccus hospitalis-Nanoarchaeum equitans.</title>
        <authorList>
            <person name="Podar M."/>
            <person name="Anderson I."/>
            <person name="Makarova K.S."/>
            <person name="Elkins J.G."/>
            <person name="Ivanova N."/>
            <person name="Wall M.A."/>
            <person name="Lykidis A."/>
            <person name="Mavromatis K."/>
            <person name="Sun H."/>
            <person name="Hudson M.E."/>
            <person name="Chen W."/>
            <person name="Deciu C."/>
            <person name="Hutchison D."/>
            <person name="Eads J.R."/>
            <person name="Anderson A."/>
            <person name="Fernandes F."/>
            <person name="Szeto E."/>
            <person name="Lapidus A."/>
            <person name="Kyrpides N.C."/>
            <person name="Saier M.H.Jr."/>
            <person name="Richardson P.M."/>
            <person name="Rachel R."/>
            <person name="Huber H."/>
            <person name="Eisen J.A."/>
            <person name="Koonin E.V."/>
            <person name="Keller M."/>
            <person name="Stetter K.O."/>
        </authorList>
    </citation>
    <scope>NUCLEOTIDE SEQUENCE [LARGE SCALE GENOMIC DNA]</scope>
    <source>
        <strain evidence="12">KIN4/I / DSM 18386 / JCM 14125</strain>
    </source>
</reference>
<dbReference type="PANTHER" id="PTHR10762:SF1">
    <property type="entry name" value="2-(3-AMINO-3-CARBOXYPROPYL)HISTIDINE SYNTHASE SUBUNIT 1"/>
    <property type="match status" value="1"/>
</dbReference>
<organism evidence="11 12">
    <name type="scientific">Ignicoccus hospitalis (strain KIN4/I / DSM 18386 / JCM 14125)</name>
    <dbReference type="NCBI Taxonomy" id="453591"/>
    <lineage>
        <taxon>Archaea</taxon>
        <taxon>Thermoproteota</taxon>
        <taxon>Thermoprotei</taxon>
        <taxon>Desulfurococcales</taxon>
        <taxon>Desulfurococcaceae</taxon>
        <taxon>Ignicoccus</taxon>
    </lineage>
</organism>
<dbReference type="EC" id="2.5.1.108" evidence="3 10"/>
<evidence type="ECO:0000256" key="1">
    <source>
        <dbReference type="ARBA" id="ARBA00001966"/>
    </source>
</evidence>